<dbReference type="SUPFAM" id="SSF101690">
    <property type="entry name" value="PAZ domain"/>
    <property type="match status" value="1"/>
</dbReference>
<accession>A0A0B7BZG7</accession>
<gene>
    <name evidence="1" type="primary">ORF216186</name>
</gene>
<sequence>LLESDSRMKSANDVRDGFKDQTFRGVYAKLSHRRNGNVIFMKNLSEHTGESKILDNGESHAEYYQRRYKIKLRHPDWP</sequence>
<protein>
    <submittedName>
        <fullName evidence="1">Uncharacterized protein</fullName>
    </submittedName>
</protein>
<dbReference type="EMBL" id="HACG01050695">
    <property type="protein sequence ID" value="CEK97560.1"/>
    <property type="molecule type" value="Transcribed_RNA"/>
</dbReference>
<feature type="non-terminal residue" evidence="1">
    <location>
        <position position="1"/>
    </location>
</feature>
<dbReference type="Gene3D" id="2.170.260.10">
    <property type="entry name" value="paz domain"/>
    <property type="match status" value="1"/>
</dbReference>
<reference evidence="1" key="1">
    <citation type="submission" date="2014-12" db="EMBL/GenBank/DDBJ databases">
        <title>Insight into the proteome of Arion vulgaris.</title>
        <authorList>
            <person name="Aradska J."/>
            <person name="Bulat T."/>
            <person name="Smidak R."/>
            <person name="Sarate P."/>
            <person name="Gangsoo J."/>
            <person name="Sialana F."/>
            <person name="Bilban M."/>
            <person name="Lubec G."/>
        </authorList>
    </citation>
    <scope>NUCLEOTIDE SEQUENCE</scope>
    <source>
        <tissue evidence="1">Skin</tissue>
    </source>
</reference>
<name>A0A0B7BZG7_9EUPU</name>
<dbReference type="InterPro" id="IPR036085">
    <property type="entry name" value="PAZ_dom_sf"/>
</dbReference>
<dbReference type="AlphaFoldDB" id="A0A0B7BZG7"/>
<organism evidence="1">
    <name type="scientific">Arion vulgaris</name>
    <dbReference type="NCBI Taxonomy" id="1028688"/>
    <lineage>
        <taxon>Eukaryota</taxon>
        <taxon>Metazoa</taxon>
        <taxon>Spiralia</taxon>
        <taxon>Lophotrochozoa</taxon>
        <taxon>Mollusca</taxon>
        <taxon>Gastropoda</taxon>
        <taxon>Heterobranchia</taxon>
        <taxon>Euthyneura</taxon>
        <taxon>Panpulmonata</taxon>
        <taxon>Eupulmonata</taxon>
        <taxon>Stylommatophora</taxon>
        <taxon>Helicina</taxon>
        <taxon>Arionoidea</taxon>
        <taxon>Arionidae</taxon>
        <taxon>Arion</taxon>
    </lineage>
</organism>
<proteinExistence type="predicted"/>
<feature type="non-terminal residue" evidence="1">
    <location>
        <position position="78"/>
    </location>
</feature>
<evidence type="ECO:0000313" key="1">
    <source>
        <dbReference type="EMBL" id="CEK97560.1"/>
    </source>
</evidence>